<sequence>MILDVEEEEFYRSDYIKYNTLQLSIIRKRNFKRYYCTSGISLEELKEKELSQMIKYYYNIKKVTRKAFIMFIKSYVVVDENLLMKMIDMTSDTRQQKYKKIVMLRRFKEENSLVIGNVFNEIDRLSEREIRRIREMEDYNQKIRNEI</sequence>
<evidence type="ECO:0000313" key="1">
    <source>
        <dbReference type="EMBL" id="VYT73343.1"/>
    </source>
</evidence>
<name>A0A6N2Z447_CLOBU</name>
<dbReference type="EMBL" id="CACRTU010000008">
    <property type="protein sequence ID" value="VYT73343.1"/>
    <property type="molecule type" value="Genomic_DNA"/>
</dbReference>
<proteinExistence type="predicted"/>
<protein>
    <submittedName>
        <fullName evidence="1">Uncharacterized protein</fullName>
    </submittedName>
</protein>
<organism evidence="1">
    <name type="scientific">Clostridium butyricum</name>
    <dbReference type="NCBI Taxonomy" id="1492"/>
    <lineage>
        <taxon>Bacteria</taxon>
        <taxon>Bacillati</taxon>
        <taxon>Bacillota</taxon>
        <taxon>Clostridia</taxon>
        <taxon>Eubacteriales</taxon>
        <taxon>Clostridiaceae</taxon>
        <taxon>Clostridium</taxon>
    </lineage>
</organism>
<dbReference type="AlphaFoldDB" id="A0A6N2Z447"/>
<gene>
    <name evidence="1" type="ORF">CBLFYP62_00603</name>
</gene>
<reference evidence="1" key="1">
    <citation type="submission" date="2019-11" db="EMBL/GenBank/DDBJ databases">
        <authorList>
            <person name="Feng L."/>
        </authorList>
    </citation>
    <scope>NUCLEOTIDE SEQUENCE</scope>
    <source>
        <strain evidence="1">CButyricumLFYP62</strain>
    </source>
</reference>
<accession>A0A6N2Z447</accession>
<dbReference type="RefSeq" id="WP_003429901.1">
    <property type="nucleotide sequence ID" value="NZ_CACRTU010000008.1"/>
</dbReference>